<reference evidence="2" key="1">
    <citation type="journal article" date="2019" name="Int. J. Syst. Evol. Microbiol.">
        <title>The Global Catalogue of Microorganisms (GCM) 10K type strain sequencing project: providing services to taxonomists for standard genome sequencing and annotation.</title>
        <authorList>
            <consortium name="The Broad Institute Genomics Platform"/>
            <consortium name="The Broad Institute Genome Sequencing Center for Infectious Disease"/>
            <person name="Wu L."/>
            <person name="Ma J."/>
        </authorList>
    </citation>
    <scope>NUCLEOTIDE SEQUENCE [LARGE SCALE GENOMIC DNA]</scope>
    <source>
        <strain evidence="2">LMG 29894</strain>
    </source>
</reference>
<gene>
    <name evidence="1" type="ORF">ACFOW7_15485</name>
</gene>
<organism evidence="1 2">
    <name type="scientific">Chitinimonas lacunae</name>
    <dbReference type="NCBI Taxonomy" id="1963018"/>
    <lineage>
        <taxon>Bacteria</taxon>
        <taxon>Pseudomonadati</taxon>
        <taxon>Pseudomonadota</taxon>
        <taxon>Betaproteobacteria</taxon>
        <taxon>Neisseriales</taxon>
        <taxon>Chitinibacteraceae</taxon>
        <taxon>Chitinimonas</taxon>
    </lineage>
</organism>
<protein>
    <submittedName>
        <fullName evidence="1">Uncharacterized protein</fullName>
    </submittedName>
</protein>
<keyword evidence="2" id="KW-1185">Reference proteome</keyword>
<name>A0ABV8MRB8_9NEIS</name>
<evidence type="ECO:0000313" key="1">
    <source>
        <dbReference type="EMBL" id="MFC4160742.1"/>
    </source>
</evidence>
<dbReference type="EMBL" id="JBHSBU010000001">
    <property type="protein sequence ID" value="MFC4160742.1"/>
    <property type="molecule type" value="Genomic_DNA"/>
</dbReference>
<evidence type="ECO:0000313" key="2">
    <source>
        <dbReference type="Proteomes" id="UP001595791"/>
    </source>
</evidence>
<dbReference type="RefSeq" id="WP_378165900.1">
    <property type="nucleotide sequence ID" value="NZ_JBHSBU010000001.1"/>
</dbReference>
<comment type="caution">
    <text evidence="1">The sequence shown here is derived from an EMBL/GenBank/DDBJ whole genome shotgun (WGS) entry which is preliminary data.</text>
</comment>
<accession>A0ABV8MRB8</accession>
<dbReference type="Proteomes" id="UP001595791">
    <property type="component" value="Unassembled WGS sequence"/>
</dbReference>
<proteinExistence type="predicted"/>
<sequence>MNQALPQEAIDLFVLEQQHFATAPQRFFAAWKRGVQLAGPEWFGDGTQEGLLHATSKGELRPNVLLLNDALGVLSRGQRLFLSAMVSFYNAREGGAMLKRCGFAGLSDLSGLDLARRRVIADLLLHHEGW</sequence>